<reference evidence="1" key="1">
    <citation type="submission" date="2018-05" db="EMBL/GenBank/DDBJ databases">
        <authorList>
            <person name="Lanie J.A."/>
            <person name="Ng W.-L."/>
            <person name="Kazmierczak K.M."/>
            <person name="Andrzejewski T.M."/>
            <person name="Davidsen T.M."/>
            <person name="Wayne K.J."/>
            <person name="Tettelin H."/>
            <person name="Glass J.I."/>
            <person name="Rusch D."/>
            <person name="Podicherti R."/>
            <person name="Tsui H.-C.T."/>
            <person name="Winkler M.E."/>
        </authorList>
    </citation>
    <scope>NUCLEOTIDE SEQUENCE</scope>
</reference>
<organism evidence="1">
    <name type="scientific">marine metagenome</name>
    <dbReference type="NCBI Taxonomy" id="408172"/>
    <lineage>
        <taxon>unclassified sequences</taxon>
        <taxon>metagenomes</taxon>
        <taxon>ecological metagenomes</taxon>
    </lineage>
</organism>
<dbReference type="EMBL" id="UINC01046864">
    <property type="protein sequence ID" value="SVB55405.1"/>
    <property type="molecule type" value="Genomic_DNA"/>
</dbReference>
<accession>A0A382EYC2</accession>
<name>A0A382EYC2_9ZZZZ</name>
<sequence length="104" mass="12087">MNNSLGRISKGLRVSKSLLIRKILESYIKFFDESKAIGGQTHFDAEKTMNEWISERYDMSECQKEILQMNKMIQSNSKSPEVQLMSKQLVVMSKMMNLVHKNNL</sequence>
<evidence type="ECO:0000313" key="1">
    <source>
        <dbReference type="EMBL" id="SVB55405.1"/>
    </source>
</evidence>
<protein>
    <submittedName>
        <fullName evidence="1">Uncharacterized protein</fullName>
    </submittedName>
</protein>
<dbReference type="AlphaFoldDB" id="A0A382EYC2"/>
<gene>
    <name evidence="1" type="ORF">METZ01_LOCUS208259</name>
</gene>
<proteinExistence type="predicted"/>